<dbReference type="AlphaFoldDB" id="A0A081CSQ9"/>
<dbReference type="SUPFAM" id="SSF51905">
    <property type="entry name" value="FAD/NAD(P)-binding domain"/>
    <property type="match status" value="1"/>
</dbReference>
<evidence type="ECO:0000313" key="4">
    <source>
        <dbReference type="EMBL" id="GAK69705.1"/>
    </source>
</evidence>
<dbReference type="Pfam" id="PF01266">
    <property type="entry name" value="DAO"/>
    <property type="match status" value="1"/>
</dbReference>
<comment type="caution">
    <text evidence="4">The sequence shown here is derived from an EMBL/GenBank/DDBJ whole genome shotgun (WGS) entry which is preliminary data.</text>
</comment>
<gene>
    <name evidence="4" type="ORF">RRU01S_07_02300</name>
</gene>
<dbReference type="GO" id="GO:0005737">
    <property type="term" value="C:cytoplasm"/>
    <property type="evidence" value="ECO:0007669"/>
    <property type="project" value="TreeGrafter"/>
</dbReference>
<dbReference type="RefSeq" id="WP_045229631.1">
    <property type="nucleotide sequence ID" value="NZ_BBJU01000007.1"/>
</dbReference>
<dbReference type="SUPFAM" id="SSF54373">
    <property type="entry name" value="FAD-linked reductases, C-terminal domain"/>
    <property type="match status" value="1"/>
</dbReference>
<dbReference type="InterPro" id="IPR036188">
    <property type="entry name" value="FAD/NAD-bd_sf"/>
</dbReference>
<evidence type="ECO:0000259" key="3">
    <source>
        <dbReference type="Pfam" id="PF01266"/>
    </source>
</evidence>
<dbReference type="Proteomes" id="UP000028701">
    <property type="component" value="Unassembled WGS sequence"/>
</dbReference>
<evidence type="ECO:0000256" key="1">
    <source>
        <dbReference type="ARBA" id="ARBA00023002"/>
    </source>
</evidence>
<accession>A0A081CSQ9</accession>
<keyword evidence="2" id="KW-1133">Transmembrane helix</keyword>
<dbReference type="EMBL" id="BBJU01000007">
    <property type="protein sequence ID" value="GAK69705.1"/>
    <property type="molecule type" value="Genomic_DNA"/>
</dbReference>
<name>A0A081CSQ9_9HYPH</name>
<dbReference type="Gene3D" id="3.30.9.10">
    <property type="entry name" value="D-Amino Acid Oxidase, subunit A, domain 2"/>
    <property type="match status" value="1"/>
</dbReference>
<feature type="domain" description="FAD dependent oxidoreductase" evidence="3">
    <location>
        <begin position="8"/>
        <end position="398"/>
    </location>
</feature>
<feature type="transmembrane region" description="Helical" evidence="2">
    <location>
        <begin position="7"/>
        <end position="25"/>
    </location>
</feature>
<protein>
    <submittedName>
        <fullName evidence="4">Putative oxidoreductase</fullName>
    </submittedName>
</protein>
<dbReference type="PANTHER" id="PTHR13847:SF289">
    <property type="entry name" value="GLYCINE OXIDASE"/>
    <property type="match status" value="1"/>
</dbReference>
<dbReference type="PANTHER" id="PTHR13847">
    <property type="entry name" value="SARCOSINE DEHYDROGENASE-RELATED"/>
    <property type="match status" value="1"/>
</dbReference>
<dbReference type="InterPro" id="IPR006076">
    <property type="entry name" value="FAD-dep_OxRdtase"/>
</dbReference>
<dbReference type="GO" id="GO:0016491">
    <property type="term" value="F:oxidoreductase activity"/>
    <property type="evidence" value="ECO:0007669"/>
    <property type="project" value="UniProtKB-KW"/>
</dbReference>
<dbReference type="Gene3D" id="3.50.50.60">
    <property type="entry name" value="FAD/NAD(P)-binding domain"/>
    <property type="match status" value="2"/>
</dbReference>
<keyword evidence="2" id="KW-0472">Membrane</keyword>
<organism evidence="4 5">
    <name type="scientific">Agrobacterium rubi TR3 = NBRC 13261</name>
    <dbReference type="NCBI Taxonomy" id="1368415"/>
    <lineage>
        <taxon>Bacteria</taxon>
        <taxon>Pseudomonadati</taxon>
        <taxon>Pseudomonadota</taxon>
        <taxon>Alphaproteobacteria</taxon>
        <taxon>Hyphomicrobiales</taxon>
        <taxon>Rhizobiaceae</taxon>
        <taxon>Rhizobium/Agrobacterium group</taxon>
        <taxon>Agrobacterium</taxon>
    </lineage>
</organism>
<proteinExistence type="predicted"/>
<keyword evidence="2" id="KW-0812">Transmembrane</keyword>
<dbReference type="eggNOG" id="COG0665">
    <property type="taxonomic scope" value="Bacteria"/>
</dbReference>
<reference evidence="4 5" key="1">
    <citation type="submission" date="2014-08" db="EMBL/GenBank/DDBJ databases">
        <title>Whole genome shotgun sequence of Rhizobium rubi NBRC 13261.</title>
        <authorList>
            <person name="Katano-Makiyama Y."/>
            <person name="Hosoyama A."/>
            <person name="Hashimoto M."/>
            <person name="Hosoyama Y."/>
            <person name="Noguchi M."/>
            <person name="Tsuchikane K."/>
            <person name="Uohara A."/>
            <person name="Ohji S."/>
            <person name="Ichikawa N."/>
            <person name="Kimura A."/>
            <person name="Yamazoe A."/>
            <person name="Fujita N."/>
        </authorList>
    </citation>
    <scope>NUCLEOTIDE SEQUENCE [LARGE SCALE GENOMIC DNA]</scope>
    <source>
        <strain evidence="4 5">NBRC 13261</strain>
    </source>
</reference>
<evidence type="ECO:0000313" key="5">
    <source>
        <dbReference type="Proteomes" id="UP000028701"/>
    </source>
</evidence>
<dbReference type="OrthoDB" id="9805337at2"/>
<evidence type="ECO:0000256" key="2">
    <source>
        <dbReference type="SAM" id="Phobius"/>
    </source>
</evidence>
<sequence>MDTSEKCDVLVIGAGIIGVMSALYLQNSGRRVTLLEREDVASGASAGNAGILAFSEIIPIPAPGVMKKTPKWLVDPLGPLSIPPAYALQIAPWLWRFWKASSPRAYQHGLNVQKSMMKLAASEMQAVAAMPELSHHVSNTGTLDLYDSRASFDAAGRDWEEKAESGFTFSRVGRDEIEQLQPGLAPHFKHAMYSPDGMQVRDPYEFTKAIADLVISRGATMRKGEASGIATVGECTIVSLTSGQTIEADKVIVACGAWSKTLAASLGNIVPLETERGYNTTLPVGAFDLTRQLYFNDHAFVVTPLSSGIRVGGAVELGGLHLPPNFRRSEALLKKASRFLPGLDTEGGKQWMGFRPSMPDCLPVIGPSRASRSVIYAFGHGHLGLTQSAATAKLVTELVMGTDTSVSIDPFRASRFS</sequence>
<keyword evidence="1" id="KW-0560">Oxidoreductase</keyword>